<feature type="non-terminal residue" evidence="1">
    <location>
        <position position="1"/>
    </location>
</feature>
<protein>
    <submittedName>
        <fullName evidence="1">Uncharacterized protein</fullName>
    </submittedName>
</protein>
<dbReference type="AlphaFoldDB" id="A0A074ZZF8"/>
<feature type="non-terminal residue" evidence="1">
    <location>
        <position position="201"/>
    </location>
</feature>
<name>A0A074ZZF8_OPIVI</name>
<dbReference type="KEGG" id="ovi:T265_12976"/>
<dbReference type="OrthoDB" id="425014at2759"/>
<reference evidence="1 2" key="1">
    <citation type="submission" date="2013-11" db="EMBL/GenBank/DDBJ databases">
        <title>Opisthorchis viverrini - life in the bile duct.</title>
        <authorList>
            <person name="Young N.D."/>
            <person name="Nagarajan N."/>
            <person name="Lin S.J."/>
            <person name="Korhonen P.K."/>
            <person name="Jex A.R."/>
            <person name="Hall R.S."/>
            <person name="Safavi-Hemami H."/>
            <person name="Kaewkong W."/>
            <person name="Bertrand D."/>
            <person name="Gao S."/>
            <person name="Seet Q."/>
            <person name="Wongkham S."/>
            <person name="Teh B.T."/>
            <person name="Wongkham C."/>
            <person name="Intapan P.M."/>
            <person name="Maleewong W."/>
            <person name="Yang X."/>
            <person name="Hu M."/>
            <person name="Wang Z."/>
            <person name="Hofmann A."/>
            <person name="Sternberg P.W."/>
            <person name="Tan P."/>
            <person name="Wang J."/>
            <person name="Gasser R.B."/>
        </authorList>
    </citation>
    <scope>NUCLEOTIDE SEQUENCE [LARGE SCALE GENOMIC DNA]</scope>
</reference>
<evidence type="ECO:0000313" key="1">
    <source>
        <dbReference type="EMBL" id="KER31402.1"/>
    </source>
</evidence>
<dbReference type="CTD" id="20327144"/>
<organism evidence="1 2">
    <name type="scientific">Opisthorchis viverrini</name>
    <name type="common">Southeast Asian liver fluke</name>
    <dbReference type="NCBI Taxonomy" id="6198"/>
    <lineage>
        <taxon>Eukaryota</taxon>
        <taxon>Metazoa</taxon>
        <taxon>Spiralia</taxon>
        <taxon>Lophotrochozoa</taxon>
        <taxon>Platyhelminthes</taxon>
        <taxon>Trematoda</taxon>
        <taxon>Digenea</taxon>
        <taxon>Opisthorchiida</taxon>
        <taxon>Opisthorchiata</taxon>
        <taxon>Opisthorchiidae</taxon>
        <taxon>Opisthorchis</taxon>
    </lineage>
</organism>
<dbReference type="Proteomes" id="UP000054324">
    <property type="component" value="Unassembled WGS sequence"/>
</dbReference>
<dbReference type="GeneID" id="20327144"/>
<keyword evidence="2" id="KW-1185">Reference proteome</keyword>
<dbReference type="EMBL" id="KL596646">
    <property type="protein sequence ID" value="KER31402.1"/>
    <property type="molecule type" value="Genomic_DNA"/>
</dbReference>
<proteinExistence type="predicted"/>
<dbReference type="RefSeq" id="XP_009164854.1">
    <property type="nucleotide sequence ID" value="XM_009166590.1"/>
</dbReference>
<evidence type="ECO:0000313" key="2">
    <source>
        <dbReference type="Proteomes" id="UP000054324"/>
    </source>
</evidence>
<sequence>SRLPLSCVPGYSKGCVVAWPLRTNDVKRLQVSNHRCLRIVADFGWRQRVSDEVIRKQVFGCAAGTSIRENIQHQRLRWLSHVLRMPKNRLPRRVLFSVPPSGWLEPRGWVPVIPFEIGWRRCEKWRLIDVSGVRAVNFYCLIERLERLWAKKRLGEADNHDEICVLLRLMYANYTRLVISIVNSKPTLDRIMSATDLHCSC</sequence>
<accession>A0A074ZZF8</accession>
<gene>
    <name evidence="1" type="ORF">T265_12976</name>
</gene>